<feature type="compositionally biased region" description="Low complexity" evidence="1">
    <location>
        <begin position="67"/>
        <end position="83"/>
    </location>
</feature>
<dbReference type="AlphaFoldDB" id="K3ZAM1"/>
<gene>
    <name evidence="2" type="ORF">SETIT_3G266300v2</name>
</gene>
<keyword evidence="4" id="KW-1185">Reference proteome</keyword>
<feature type="compositionally biased region" description="Low complexity" evidence="1">
    <location>
        <begin position="31"/>
        <end position="53"/>
    </location>
</feature>
<reference evidence="2 4" key="1">
    <citation type="journal article" date="2012" name="Nat. Biotechnol.">
        <title>Reference genome sequence of the model plant Setaria.</title>
        <authorList>
            <person name="Bennetzen J.L."/>
            <person name="Schmutz J."/>
            <person name="Wang H."/>
            <person name="Percifield R."/>
            <person name="Hawkins J."/>
            <person name="Pontaroli A.C."/>
            <person name="Estep M."/>
            <person name="Feng L."/>
            <person name="Vaughn J.N."/>
            <person name="Grimwood J."/>
            <person name="Jenkins J."/>
            <person name="Barry K."/>
            <person name="Lindquist E."/>
            <person name="Hellsten U."/>
            <person name="Deshpande S."/>
            <person name="Wang X."/>
            <person name="Wu X."/>
            <person name="Mitros T."/>
            <person name="Triplett J."/>
            <person name="Yang X."/>
            <person name="Ye C.Y."/>
            <person name="Mauro-Herrera M."/>
            <person name="Wang L."/>
            <person name="Li P."/>
            <person name="Sharma M."/>
            <person name="Sharma R."/>
            <person name="Ronald P.C."/>
            <person name="Panaud O."/>
            <person name="Kellogg E.A."/>
            <person name="Brutnell T.P."/>
            <person name="Doust A.N."/>
            <person name="Tuskan G.A."/>
            <person name="Rokhsar D."/>
            <person name="Devos K.M."/>
        </authorList>
    </citation>
    <scope>NUCLEOTIDE SEQUENCE [LARGE SCALE GENOMIC DNA]</scope>
    <source>
        <strain evidence="4">cv. Yugu1</strain>
        <strain evidence="2">Yugu1</strain>
    </source>
</reference>
<evidence type="ECO:0000313" key="3">
    <source>
        <dbReference type="EnsemblPlants" id="KQL15765"/>
    </source>
</evidence>
<feature type="region of interest" description="Disordered" evidence="1">
    <location>
        <begin position="117"/>
        <end position="139"/>
    </location>
</feature>
<dbReference type="HOGENOM" id="CLU_1848550_0_0_1"/>
<evidence type="ECO:0000313" key="4">
    <source>
        <dbReference type="Proteomes" id="UP000004995"/>
    </source>
</evidence>
<accession>K3ZAM1</accession>
<organism evidence="3 4">
    <name type="scientific">Setaria italica</name>
    <name type="common">Foxtail millet</name>
    <name type="synonym">Panicum italicum</name>
    <dbReference type="NCBI Taxonomy" id="4555"/>
    <lineage>
        <taxon>Eukaryota</taxon>
        <taxon>Viridiplantae</taxon>
        <taxon>Streptophyta</taxon>
        <taxon>Embryophyta</taxon>
        <taxon>Tracheophyta</taxon>
        <taxon>Spermatophyta</taxon>
        <taxon>Magnoliopsida</taxon>
        <taxon>Liliopsida</taxon>
        <taxon>Poales</taxon>
        <taxon>Poaceae</taxon>
        <taxon>PACMAD clade</taxon>
        <taxon>Panicoideae</taxon>
        <taxon>Panicodae</taxon>
        <taxon>Paniceae</taxon>
        <taxon>Cenchrinae</taxon>
        <taxon>Setaria</taxon>
    </lineage>
</organism>
<sequence length="139" mass="14982">MPQQLGLSSSTTLPSKPRVLTKFPSGHHTSHQSSAPSLLFSSQPPSPIPLRARGAAEEVARRHGQDVLQQRVRGGRRVQPAGAARRRRHRAGVHAPLHAAQEAEALRHHLPLLLRGGFQGSMAEQRPKQSRAGQASTGS</sequence>
<dbReference type="Gramene" id="KQL15765">
    <property type="protein sequence ID" value="KQL15765"/>
    <property type="gene ID" value="SETIT_023592mg"/>
</dbReference>
<reference evidence="2" key="2">
    <citation type="submission" date="2015-07" db="EMBL/GenBank/DDBJ databases">
        <authorList>
            <person name="Noorani M."/>
        </authorList>
    </citation>
    <scope>NUCLEOTIDE SEQUENCE</scope>
    <source>
        <strain evidence="2">Yugu1</strain>
    </source>
</reference>
<reference evidence="3" key="3">
    <citation type="submission" date="2018-08" db="UniProtKB">
        <authorList>
            <consortium name="EnsemblPlants"/>
        </authorList>
    </citation>
    <scope>IDENTIFICATION</scope>
    <source>
        <strain evidence="3">Yugu1</strain>
    </source>
</reference>
<name>K3ZAM1_SETIT</name>
<feature type="compositionally biased region" description="Polar residues" evidence="1">
    <location>
        <begin position="1"/>
        <end position="14"/>
    </location>
</feature>
<protein>
    <submittedName>
        <fullName evidence="2 3">Uncharacterized protein</fullName>
    </submittedName>
</protein>
<evidence type="ECO:0000256" key="1">
    <source>
        <dbReference type="SAM" id="MobiDB-lite"/>
    </source>
</evidence>
<proteinExistence type="predicted"/>
<dbReference type="EnsemblPlants" id="KQL15765">
    <property type="protein sequence ID" value="KQL15765"/>
    <property type="gene ID" value="SETIT_023592mg"/>
</dbReference>
<feature type="region of interest" description="Disordered" evidence="1">
    <location>
        <begin position="1"/>
        <end position="92"/>
    </location>
</feature>
<dbReference type="EMBL" id="CM003530">
    <property type="protein sequence ID" value="RCV18010.1"/>
    <property type="molecule type" value="Genomic_DNA"/>
</dbReference>
<evidence type="ECO:0000313" key="2">
    <source>
        <dbReference type="EMBL" id="RCV18010.1"/>
    </source>
</evidence>
<dbReference type="Proteomes" id="UP000004995">
    <property type="component" value="Unassembled WGS sequence"/>
</dbReference>
<feature type="compositionally biased region" description="Basic and acidic residues" evidence="1">
    <location>
        <begin position="54"/>
        <end position="65"/>
    </location>
</feature>
<dbReference type="EMBL" id="AGNK02001776">
    <property type="status" value="NOT_ANNOTATED_CDS"/>
    <property type="molecule type" value="Genomic_DNA"/>
</dbReference>